<dbReference type="Proteomes" id="UP001295684">
    <property type="component" value="Unassembled WGS sequence"/>
</dbReference>
<keyword evidence="2" id="KW-1133">Transmembrane helix</keyword>
<evidence type="ECO:0000313" key="4">
    <source>
        <dbReference type="Proteomes" id="UP001295684"/>
    </source>
</evidence>
<evidence type="ECO:0000256" key="2">
    <source>
        <dbReference type="SAM" id="Phobius"/>
    </source>
</evidence>
<name>A0AAD1XTF8_EUPCR</name>
<feature type="transmembrane region" description="Helical" evidence="2">
    <location>
        <begin position="69"/>
        <end position="96"/>
    </location>
</feature>
<dbReference type="EMBL" id="CAMPGE010020309">
    <property type="protein sequence ID" value="CAI2378569.1"/>
    <property type="molecule type" value="Genomic_DNA"/>
</dbReference>
<feature type="compositionally biased region" description="Basic and acidic residues" evidence="1">
    <location>
        <begin position="104"/>
        <end position="117"/>
    </location>
</feature>
<accession>A0AAD1XTF8</accession>
<keyword evidence="4" id="KW-1185">Reference proteome</keyword>
<feature type="transmembrane region" description="Helical" evidence="2">
    <location>
        <begin position="6"/>
        <end position="25"/>
    </location>
</feature>
<evidence type="ECO:0000256" key="1">
    <source>
        <dbReference type="SAM" id="MobiDB-lite"/>
    </source>
</evidence>
<keyword evidence="2" id="KW-0472">Membrane</keyword>
<dbReference type="AlphaFoldDB" id="A0AAD1XTF8"/>
<gene>
    <name evidence="3" type="ORF">ECRASSUSDP1_LOCUS19966</name>
</gene>
<sequence>MEGERTWTLALLISTQVIYLAFMVLVRPFSLVFDNCLKITCESFLFFIMVYMIGMESESDWPEGAIKGFMAILIINAAAIMGIVICFTVLHIIGLFSQSTMGSGKDERPEYETDRKINTPSRVEAAHPEVVVDINQEDKSF</sequence>
<comment type="caution">
    <text evidence="3">The sequence shown here is derived from an EMBL/GenBank/DDBJ whole genome shotgun (WGS) entry which is preliminary data.</text>
</comment>
<organism evidence="3 4">
    <name type="scientific">Euplotes crassus</name>
    <dbReference type="NCBI Taxonomy" id="5936"/>
    <lineage>
        <taxon>Eukaryota</taxon>
        <taxon>Sar</taxon>
        <taxon>Alveolata</taxon>
        <taxon>Ciliophora</taxon>
        <taxon>Intramacronucleata</taxon>
        <taxon>Spirotrichea</taxon>
        <taxon>Hypotrichia</taxon>
        <taxon>Euplotida</taxon>
        <taxon>Euplotidae</taxon>
        <taxon>Moneuplotes</taxon>
    </lineage>
</organism>
<keyword evidence="2" id="KW-0812">Transmembrane</keyword>
<evidence type="ECO:0000313" key="3">
    <source>
        <dbReference type="EMBL" id="CAI2378569.1"/>
    </source>
</evidence>
<protein>
    <submittedName>
        <fullName evidence="3">Uncharacterized protein</fullName>
    </submittedName>
</protein>
<feature type="region of interest" description="Disordered" evidence="1">
    <location>
        <begin position="99"/>
        <end position="118"/>
    </location>
</feature>
<reference evidence="3" key="1">
    <citation type="submission" date="2023-07" db="EMBL/GenBank/DDBJ databases">
        <authorList>
            <consortium name="AG Swart"/>
            <person name="Singh M."/>
            <person name="Singh A."/>
            <person name="Seah K."/>
            <person name="Emmerich C."/>
        </authorList>
    </citation>
    <scope>NUCLEOTIDE SEQUENCE</scope>
    <source>
        <strain evidence="3">DP1</strain>
    </source>
</reference>
<proteinExistence type="predicted"/>
<feature type="transmembrane region" description="Helical" evidence="2">
    <location>
        <begin position="37"/>
        <end position="54"/>
    </location>
</feature>